<protein>
    <submittedName>
        <fullName evidence="1">Uncharacterized protein</fullName>
    </submittedName>
</protein>
<dbReference type="Proteomes" id="UP001161389">
    <property type="component" value="Unassembled WGS sequence"/>
</dbReference>
<gene>
    <name evidence="1" type="ORF">GCM10007876_14970</name>
</gene>
<dbReference type="RefSeq" id="WP_284380492.1">
    <property type="nucleotide sequence ID" value="NZ_BSNM01000011.1"/>
</dbReference>
<comment type="caution">
    <text evidence="1">The sequence shown here is derived from an EMBL/GenBank/DDBJ whole genome shotgun (WGS) entry which is preliminary data.</text>
</comment>
<dbReference type="AlphaFoldDB" id="A0AA37W759"/>
<keyword evidence="2" id="KW-1185">Reference proteome</keyword>
<sequence>MPTAFLEIVELENGDVALQKTEGDEKQLVTIHFSEEAKELLQGEYVQVAKGMFQAGLQMVGRMQEEAAEMEEAPKVVH</sequence>
<reference evidence="1" key="2">
    <citation type="submission" date="2023-01" db="EMBL/GenBank/DDBJ databases">
        <title>Draft genome sequence of Litoribrevibacter albus strain NBRC 110071.</title>
        <authorList>
            <person name="Sun Q."/>
            <person name="Mori K."/>
        </authorList>
    </citation>
    <scope>NUCLEOTIDE SEQUENCE</scope>
    <source>
        <strain evidence="1">NBRC 110071</strain>
    </source>
</reference>
<dbReference type="EMBL" id="BSNM01000011">
    <property type="protein sequence ID" value="GLQ31018.1"/>
    <property type="molecule type" value="Genomic_DNA"/>
</dbReference>
<evidence type="ECO:0000313" key="2">
    <source>
        <dbReference type="Proteomes" id="UP001161389"/>
    </source>
</evidence>
<evidence type="ECO:0000313" key="1">
    <source>
        <dbReference type="EMBL" id="GLQ31018.1"/>
    </source>
</evidence>
<name>A0AA37W759_9GAMM</name>
<organism evidence="1 2">
    <name type="scientific">Litoribrevibacter albus</name>
    <dbReference type="NCBI Taxonomy" id="1473156"/>
    <lineage>
        <taxon>Bacteria</taxon>
        <taxon>Pseudomonadati</taxon>
        <taxon>Pseudomonadota</taxon>
        <taxon>Gammaproteobacteria</taxon>
        <taxon>Oceanospirillales</taxon>
        <taxon>Oceanospirillaceae</taxon>
        <taxon>Litoribrevibacter</taxon>
    </lineage>
</organism>
<reference evidence="1" key="1">
    <citation type="journal article" date="2014" name="Int. J. Syst. Evol. Microbiol.">
        <title>Complete genome sequence of Corynebacterium casei LMG S-19264T (=DSM 44701T), isolated from a smear-ripened cheese.</title>
        <authorList>
            <consortium name="US DOE Joint Genome Institute (JGI-PGF)"/>
            <person name="Walter F."/>
            <person name="Albersmeier A."/>
            <person name="Kalinowski J."/>
            <person name="Ruckert C."/>
        </authorList>
    </citation>
    <scope>NUCLEOTIDE SEQUENCE</scope>
    <source>
        <strain evidence="1">NBRC 110071</strain>
    </source>
</reference>
<accession>A0AA37W759</accession>
<proteinExistence type="predicted"/>